<proteinExistence type="inferred from homology"/>
<keyword evidence="2 14" id="KW-0732">Signal</keyword>
<evidence type="ECO:0000256" key="12">
    <source>
        <dbReference type="PROSITE-ProRule" id="PRU01355"/>
    </source>
</evidence>
<feature type="glycosylation site" description="N-linked (GlcNAc...) asparagine" evidence="6">
    <location>
        <position position="61"/>
    </location>
</feature>
<keyword evidence="13" id="KW-0482">Metalloprotease</keyword>
<name>A0A1W7RB55_9SCOR</name>
<evidence type="ECO:0000256" key="9">
    <source>
        <dbReference type="PIRSR" id="PIRSR601548-3"/>
    </source>
</evidence>
<feature type="active site" description="Proton acceptor 1" evidence="5">
    <location>
        <position position="379"/>
    </location>
</feature>
<dbReference type="GO" id="GO:0005886">
    <property type="term" value="C:plasma membrane"/>
    <property type="evidence" value="ECO:0007669"/>
    <property type="project" value="TreeGrafter"/>
</dbReference>
<dbReference type="GO" id="GO:0006508">
    <property type="term" value="P:proteolysis"/>
    <property type="evidence" value="ECO:0007669"/>
    <property type="project" value="UniProtKB-KW"/>
</dbReference>
<evidence type="ECO:0000256" key="3">
    <source>
        <dbReference type="ARBA" id="ARBA00023157"/>
    </source>
</evidence>
<evidence type="ECO:0000313" key="15">
    <source>
        <dbReference type="EMBL" id="JAV48379.1"/>
    </source>
</evidence>
<dbReference type="PROSITE" id="PS52011">
    <property type="entry name" value="PEPTIDASE_M2"/>
    <property type="match status" value="1"/>
</dbReference>
<dbReference type="Gene3D" id="1.10.1370.30">
    <property type="match status" value="1"/>
</dbReference>
<feature type="active site" description="Proton donor 1" evidence="5">
    <location>
        <position position="508"/>
    </location>
</feature>
<feature type="active site" description="Proton acceptor 2" evidence="7">
    <location>
        <position position="379"/>
    </location>
</feature>
<feature type="binding site" evidence="11">
    <location>
        <position position="378"/>
    </location>
    <ligand>
        <name>Zn(2+)</name>
        <dbReference type="ChEBI" id="CHEBI:29105"/>
        <label>2</label>
        <note>catalytic</note>
    </ligand>
</feature>
<feature type="binding site" evidence="11">
    <location>
        <position position="406"/>
    </location>
    <ligand>
        <name>Zn(2+)</name>
        <dbReference type="ChEBI" id="CHEBI:29105"/>
        <label>2</label>
        <note>catalytic</note>
    </ligand>
</feature>
<dbReference type="GO" id="GO:0008241">
    <property type="term" value="F:peptidyl-dipeptidase activity"/>
    <property type="evidence" value="ECO:0007669"/>
    <property type="project" value="InterPro"/>
</dbReference>
<feature type="glycosylation site" description="N-linked (GlcNAc...) (complex) asparagine" evidence="6">
    <location>
        <position position="79"/>
    </location>
</feature>
<dbReference type="GO" id="GO:0004180">
    <property type="term" value="F:carboxypeptidase activity"/>
    <property type="evidence" value="ECO:0007669"/>
    <property type="project" value="UniProtKB-KW"/>
</dbReference>
<evidence type="ECO:0000256" key="8">
    <source>
        <dbReference type="PIRSR" id="PIRSR601548-2"/>
    </source>
</evidence>
<dbReference type="AlphaFoldDB" id="A0A1W7RB55"/>
<evidence type="ECO:0000256" key="5">
    <source>
        <dbReference type="PIRSR" id="PIRSR601548-1"/>
    </source>
</evidence>
<dbReference type="PANTHER" id="PTHR10514">
    <property type="entry name" value="ANGIOTENSIN-CONVERTING ENZYME"/>
    <property type="match status" value="1"/>
</dbReference>
<keyword evidence="13" id="KW-0645">Protease</keyword>
<feature type="binding site" evidence="11">
    <location>
        <position position="382"/>
    </location>
    <ligand>
        <name>Zn(2+)</name>
        <dbReference type="ChEBI" id="CHEBI:29105"/>
        <label>2</label>
        <note>catalytic</note>
    </ligand>
</feature>
<feature type="binding site" evidence="9">
    <location>
        <position position="378"/>
    </location>
    <ligand>
        <name>Zn(2+)</name>
        <dbReference type="ChEBI" id="CHEBI:29105"/>
        <label>1</label>
        <note>catalytic</note>
    </ligand>
</feature>
<keyword evidence="9 13" id="KW-0479">Metal-binding</keyword>
<evidence type="ECO:0000256" key="14">
    <source>
        <dbReference type="SAM" id="SignalP"/>
    </source>
</evidence>
<dbReference type="GO" id="GO:0008237">
    <property type="term" value="F:metallopeptidase activity"/>
    <property type="evidence" value="ECO:0007669"/>
    <property type="project" value="UniProtKB-KW"/>
</dbReference>
<reference evidence="15" key="1">
    <citation type="submission" date="2016-11" db="EMBL/GenBank/DDBJ databases">
        <title>Venom-gland transcriptomics and venom proteomics of the black-back scorpion (Hadrurus spadix) reveal detectability challenges and an unexplored realm of animal toxin diversity.</title>
        <authorList>
            <person name="Rokyta D.R."/>
            <person name="Ward M.J."/>
        </authorList>
    </citation>
    <scope>NUCLEOTIDE SEQUENCE</scope>
    <source>
        <tissue evidence="15">Venom gland</tissue>
    </source>
</reference>
<feature type="disulfide bond" evidence="10">
    <location>
        <begin position="141"/>
        <end position="153"/>
    </location>
</feature>
<evidence type="ECO:0000256" key="13">
    <source>
        <dbReference type="RuleBase" id="RU361144"/>
    </source>
</evidence>
<keyword evidence="9 13" id="KW-0862">Zinc</keyword>
<accession>A0A1W7RB55</accession>
<feature type="binding site" evidence="9">
    <location>
        <position position="406"/>
    </location>
    <ligand>
        <name>Zn(2+)</name>
        <dbReference type="ChEBI" id="CHEBI:29105"/>
        <label>1</label>
        <note>catalytic</note>
    </ligand>
</feature>
<feature type="active site" description="Proton donor 2" evidence="7">
    <location>
        <position position="508"/>
    </location>
</feature>
<evidence type="ECO:0000256" key="4">
    <source>
        <dbReference type="ARBA" id="ARBA00023180"/>
    </source>
</evidence>
<evidence type="ECO:0000256" key="6">
    <source>
        <dbReference type="PIRSR" id="PIRSR601548-10"/>
    </source>
</evidence>
<dbReference type="GO" id="GO:0046872">
    <property type="term" value="F:metal ion binding"/>
    <property type="evidence" value="ECO:0007669"/>
    <property type="project" value="UniProtKB-KW"/>
</dbReference>
<keyword evidence="3 10" id="KW-1015">Disulfide bond</keyword>
<keyword evidence="13" id="KW-0121">Carboxypeptidase</keyword>
<feature type="binding site" evidence="9">
    <location>
        <position position="382"/>
    </location>
    <ligand>
        <name>Zn(2+)</name>
        <dbReference type="ChEBI" id="CHEBI:29105"/>
        <label>1</label>
        <note>catalytic</note>
    </ligand>
</feature>
<feature type="disulfide bond" evidence="10 12">
    <location>
        <begin position="347"/>
        <end position="365"/>
    </location>
</feature>
<feature type="chain" id="PRO_5012145277" description="Angiotensin-converting enzyme" evidence="14">
    <location>
        <begin position="20"/>
        <end position="620"/>
    </location>
</feature>
<evidence type="ECO:0000256" key="11">
    <source>
        <dbReference type="PIRSR" id="PIRSR601548-8"/>
    </source>
</evidence>
<dbReference type="PRINTS" id="PR00791">
    <property type="entry name" value="PEPDIPTASEA"/>
</dbReference>
<dbReference type="InterPro" id="IPR001548">
    <property type="entry name" value="Peptidase_M2"/>
</dbReference>
<comment type="cofactor">
    <cofactor evidence="13">
        <name>Zn(2+)</name>
        <dbReference type="ChEBI" id="CHEBI:29105"/>
    </cofactor>
    <text evidence="13">Binds 1 zinc ion per subunit.</text>
</comment>
<dbReference type="PANTHER" id="PTHR10514:SF27">
    <property type="entry name" value="ANGIOTENSIN-CONVERTING ENZYME"/>
    <property type="match status" value="1"/>
</dbReference>
<evidence type="ECO:0000256" key="7">
    <source>
        <dbReference type="PIRSR" id="PIRSR601548-11"/>
    </source>
</evidence>
<evidence type="ECO:0000256" key="1">
    <source>
        <dbReference type="ARBA" id="ARBA00008139"/>
    </source>
</evidence>
<dbReference type="CDD" id="cd06461">
    <property type="entry name" value="M2_ACE"/>
    <property type="match status" value="1"/>
</dbReference>
<keyword evidence="13" id="KW-0378">Hydrolase</keyword>
<comment type="similarity">
    <text evidence="1 12 13">Belongs to the peptidase M2 family.</text>
</comment>
<keyword evidence="4 6" id="KW-0325">Glycoprotein</keyword>
<feature type="binding site" evidence="8">
    <location>
        <position position="517"/>
    </location>
    <ligand>
        <name>chloride</name>
        <dbReference type="ChEBI" id="CHEBI:17996"/>
        <label>1</label>
    </ligand>
</feature>
<feature type="signal peptide" evidence="14">
    <location>
        <begin position="1"/>
        <end position="19"/>
    </location>
</feature>
<comment type="caution">
    <text evidence="12">Lacks conserved residue(s) required for the propagation of feature annotation.</text>
</comment>
<organism evidence="15">
    <name type="scientific">Hadrurus spadix</name>
    <dbReference type="NCBI Taxonomy" id="141984"/>
    <lineage>
        <taxon>Eukaryota</taxon>
        <taxon>Metazoa</taxon>
        <taxon>Ecdysozoa</taxon>
        <taxon>Arthropoda</taxon>
        <taxon>Chelicerata</taxon>
        <taxon>Arachnida</taxon>
        <taxon>Scorpiones</taxon>
        <taxon>Iurida</taxon>
        <taxon>Iuroidea</taxon>
        <taxon>Hadrurus</taxon>
    </lineage>
</organism>
<feature type="glycosylation site" description="N-linked (GlcNAc...) asparagine; partial" evidence="6">
    <location>
        <position position="333"/>
    </location>
</feature>
<sequence>MHIRAACVLLLGSLWSSYAVKYCNGGNCEEEQGFRLLEQYNAKEEDTCNKQAISVWNLYVNVTDENQEIVSKLREEYINFTMEFADEASKCDWKSFSDPLIRRQFHLLIKKSSKPLPPEETKRAENLTYEMQKIFATAAVCPFGNNESEEQNCTMTLDNGIQSVLETSTNFDELLHYWKAWRDETGRKMRDLFAEYVPLANQEATINGFSDYGAAWRSNYEVENFSDKFDELFNRLLPLYKQLHTYVRRKLIAVYGEDKICADGPIPAHLLGYMMGESWVNLENLTRPYPNKPPIDITPVMQERNMTVLDMVKISEDFFTSLGLPSMTKQFWNNSIFERIPGREMNCHPGALDLCNGRDFRIAMCGKVKSYDLRIIHHEMGHIEYYMQYAHQPPLFRDGANEGFHEAMGDTIALSVFTPSHWKALGFMENVTDDEEQDTNVLYSIALDKLPVLPHTYVVDRWRWDLFNGTIDLKDMNTKWWEYRLKYQGNCPSVRRTEKDLDPASLYHVPAMISYSRYFTALILQFQFYKVLCDAAGHRGPLHKCDIYGSREAGERLKTVMSLGSSKPWPDVLKILTNGEVDDLDVTPMLEYFQPLQEWLEKENRNEVIGWNSDDATLCP</sequence>
<protein>
    <recommendedName>
        <fullName evidence="13">Angiotensin-converting enzyme</fullName>
        <ecNumber evidence="13">3.4.-.-</ecNumber>
    </recommendedName>
</protein>
<dbReference type="EC" id="3.4.-.-" evidence="13"/>
<dbReference type="SUPFAM" id="SSF55486">
    <property type="entry name" value="Metalloproteases ('zincins'), catalytic domain"/>
    <property type="match status" value="1"/>
</dbReference>
<feature type="binding site" evidence="8">
    <location>
        <position position="220"/>
    </location>
    <ligand>
        <name>chloride</name>
        <dbReference type="ChEBI" id="CHEBI:17996"/>
        <label>1</label>
    </ligand>
</feature>
<dbReference type="Pfam" id="PF01401">
    <property type="entry name" value="Peptidase_M2"/>
    <property type="match status" value="1"/>
</dbReference>
<evidence type="ECO:0000256" key="10">
    <source>
        <dbReference type="PIRSR" id="PIRSR601548-4"/>
    </source>
</evidence>
<evidence type="ECO:0000256" key="2">
    <source>
        <dbReference type="ARBA" id="ARBA00022729"/>
    </source>
</evidence>
<dbReference type="EMBL" id="GFAH01000010">
    <property type="protein sequence ID" value="JAV48379.1"/>
    <property type="molecule type" value="Transcribed_RNA"/>
</dbReference>
<feature type="disulfide bond" evidence="10">
    <location>
        <begin position="533"/>
        <end position="545"/>
    </location>
</feature>